<dbReference type="OMA" id="DPVHEQG"/>
<evidence type="ECO:0000256" key="4">
    <source>
        <dbReference type="ARBA" id="ARBA00022989"/>
    </source>
</evidence>
<accession>C5KN62</accession>
<dbReference type="InterPro" id="IPR013320">
    <property type="entry name" value="ConA-like_dom_sf"/>
</dbReference>
<dbReference type="GeneID" id="9059984"/>
<reference evidence="7 8" key="1">
    <citation type="submission" date="2008-07" db="EMBL/GenBank/DDBJ databases">
        <authorList>
            <person name="El-Sayed N."/>
            <person name="Caler E."/>
            <person name="Inman J."/>
            <person name="Amedeo P."/>
            <person name="Hass B."/>
            <person name="Wortman J."/>
        </authorList>
    </citation>
    <scope>NUCLEOTIDE SEQUENCE [LARGE SCALE GENOMIC DNA]</scope>
    <source>
        <strain evidence="8">ATCC 50983 / TXsc</strain>
    </source>
</reference>
<proteinExistence type="predicted"/>
<dbReference type="GO" id="GO:0005537">
    <property type="term" value="F:D-mannose binding"/>
    <property type="evidence" value="ECO:0007669"/>
    <property type="project" value="TreeGrafter"/>
</dbReference>
<keyword evidence="5" id="KW-0472">Membrane</keyword>
<dbReference type="GO" id="GO:0000139">
    <property type="term" value="C:Golgi membrane"/>
    <property type="evidence" value="ECO:0007669"/>
    <property type="project" value="TreeGrafter"/>
</dbReference>
<dbReference type="InParanoid" id="C5KN62"/>
<dbReference type="Gene3D" id="2.60.120.200">
    <property type="match status" value="1"/>
</dbReference>
<protein>
    <submittedName>
        <fullName evidence="7">Lectin-domain protein, putative</fullName>
    </submittedName>
</protein>
<sequence length="429" mass="49114">MYRHHDRLFPGVPLTIAVLCGSLLGSVIADGRKVELHSFTQEMDFHKFTSRWDASGTCIPLHNHIALSPRASDRYAALWHKYPLHTNNFEIEFTLALKSPAIGGDPVHEQGFAVWYVYENASSKYSDLVHITDGTTDKLNDMGMGMMGYKNNFDGVGVFFYHNKFSSSGEMELKPSASILINDGFQTFDRRRDLPSGHGSYWNYRDTKLTVKIRFKSDDVLVEAKAENQGWVKLIEYKIGESKHHLRPGGYIGLTSMVGATPNQPSERSDLINIYDFHVTNYDDRMMGQEQKVNYESYRVSERHDFFEGQRGDDNGRHAEAIKNVVRASYRVIMELEPLRSTAERTIYGLSTRIEDLLKEMDELKTAVESIDGGTMAEHYRSMRDELIKVSRETMRSNFERRRSLEELSEHAGKLVPNGNMNVRFVVSR</sequence>
<dbReference type="Proteomes" id="UP000007800">
    <property type="component" value="Unassembled WGS sequence"/>
</dbReference>
<keyword evidence="4" id="KW-1133">Transmembrane helix</keyword>
<dbReference type="Pfam" id="PF03388">
    <property type="entry name" value="Lectin_leg-like"/>
    <property type="match status" value="1"/>
</dbReference>
<dbReference type="PANTHER" id="PTHR12223:SF28">
    <property type="entry name" value="LECTIN, MANNOSE BINDING 1 LIKE"/>
    <property type="match status" value="1"/>
</dbReference>
<evidence type="ECO:0000256" key="1">
    <source>
        <dbReference type="ARBA" id="ARBA00004479"/>
    </source>
</evidence>
<keyword evidence="8" id="KW-1185">Reference proteome</keyword>
<evidence type="ECO:0000259" key="6">
    <source>
        <dbReference type="Pfam" id="PF03388"/>
    </source>
</evidence>
<dbReference type="GO" id="GO:0006888">
    <property type="term" value="P:endoplasmic reticulum to Golgi vesicle-mediated transport"/>
    <property type="evidence" value="ECO:0007669"/>
    <property type="project" value="TreeGrafter"/>
</dbReference>
<dbReference type="InterPro" id="IPR005052">
    <property type="entry name" value="Lectin_leg"/>
</dbReference>
<gene>
    <name evidence="7" type="ORF">Pmar_PMAR020879</name>
</gene>
<dbReference type="GO" id="GO:0005793">
    <property type="term" value="C:endoplasmic reticulum-Golgi intermediate compartment"/>
    <property type="evidence" value="ECO:0007669"/>
    <property type="project" value="TreeGrafter"/>
</dbReference>
<feature type="domain" description="L-type lectin-like" evidence="6">
    <location>
        <begin position="48"/>
        <end position="123"/>
    </location>
</feature>
<dbReference type="GO" id="GO:0005789">
    <property type="term" value="C:endoplasmic reticulum membrane"/>
    <property type="evidence" value="ECO:0007669"/>
    <property type="project" value="TreeGrafter"/>
</dbReference>
<evidence type="ECO:0000313" key="8">
    <source>
        <dbReference type="Proteomes" id="UP000007800"/>
    </source>
</evidence>
<dbReference type="GO" id="GO:0030134">
    <property type="term" value="C:COPII-coated ER to Golgi transport vesicle"/>
    <property type="evidence" value="ECO:0007669"/>
    <property type="project" value="TreeGrafter"/>
</dbReference>
<dbReference type="PANTHER" id="PTHR12223">
    <property type="entry name" value="VESICULAR MANNOSE-BINDING LECTIN"/>
    <property type="match status" value="1"/>
</dbReference>
<evidence type="ECO:0000256" key="3">
    <source>
        <dbReference type="ARBA" id="ARBA00022729"/>
    </source>
</evidence>
<dbReference type="SUPFAM" id="SSF49899">
    <property type="entry name" value="Concanavalin A-like lectins/glucanases"/>
    <property type="match status" value="1"/>
</dbReference>
<dbReference type="AlphaFoldDB" id="C5KN62"/>
<evidence type="ECO:0000313" key="7">
    <source>
        <dbReference type="EMBL" id="EER14096.1"/>
    </source>
</evidence>
<dbReference type="EMBL" id="GG674563">
    <property type="protein sequence ID" value="EER14096.1"/>
    <property type="molecule type" value="Genomic_DNA"/>
</dbReference>
<evidence type="ECO:0000256" key="2">
    <source>
        <dbReference type="ARBA" id="ARBA00022692"/>
    </source>
</evidence>
<dbReference type="CDD" id="cd07308">
    <property type="entry name" value="lectin_leg-like"/>
    <property type="match status" value="1"/>
</dbReference>
<dbReference type="OrthoDB" id="270293at2759"/>
<comment type="subcellular location">
    <subcellularLocation>
        <location evidence="1">Membrane</location>
        <topology evidence="1">Single-pass type I membrane protein</topology>
    </subcellularLocation>
</comment>
<dbReference type="InterPro" id="IPR051136">
    <property type="entry name" value="Intracellular_Lectin-GPT"/>
</dbReference>
<organism evidence="8">
    <name type="scientific">Perkinsus marinus (strain ATCC 50983 / TXsc)</name>
    <dbReference type="NCBI Taxonomy" id="423536"/>
    <lineage>
        <taxon>Eukaryota</taxon>
        <taxon>Sar</taxon>
        <taxon>Alveolata</taxon>
        <taxon>Perkinsozoa</taxon>
        <taxon>Perkinsea</taxon>
        <taxon>Perkinsida</taxon>
        <taxon>Perkinsidae</taxon>
        <taxon>Perkinsus</taxon>
    </lineage>
</organism>
<name>C5KN62_PERM5</name>
<keyword evidence="2" id="KW-0812">Transmembrane</keyword>
<evidence type="ECO:0000256" key="5">
    <source>
        <dbReference type="ARBA" id="ARBA00023136"/>
    </source>
</evidence>
<keyword evidence="3" id="KW-0732">Signal</keyword>
<dbReference type="RefSeq" id="XP_002782301.1">
    <property type="nucleotide sequence ID" value="XM_002782255.1"/>
</dbReference>